<name>A0A8T3VJ76_9EURY</name>
<dbReference type="Pfam" id="PF00583">
    <property type="entry name" value="Acetyltransf_1"/>
    <property type="match status" value="1"/>
</dbReference>
<reference evidence="2" key="1">
    <citation type="submission" date="2019-04" db="EMBL/GenBank/DDBJ databases">
        <title>Evolution of Biomass-Degrading Anaerobic Consortia Revealed by Metagenomics.</title>
        <authorList>
            <person name="Peng X."/>
        </authorList>
    </citation>
    <scope>NUCLEOTIDE SEQUENCE</scope>
    <source>
        <strain evidence="2">SIG13</strain>
    </source>
</reference>
<dbReference type="InterPro" id="IPR000182">
    <property type="entry name" value="GNAT_dom"/>
</dbReference>
<protein>
    <submittedName>
        <fullName evidence="2">N-acetyltransferase</fullName>
    </submittedName>
</protein>
<sequence>MIIRLENEDDYLEVENLVRNSFWNIYRPGAWEHYIVNHLRNDSCFIKDLAFVIEKDKRIIGHINYSIGKITFDDGRCEDGVVLGPVSIDKNYQNNGYGSELIKYSLKIAEKKNIPFIFVIGDENYYHRFGFESASKYNLFLNGTDMEDECPFFMIKIIDREKISNEKGIFTNPEVFDVDEKDLDEFDKKFEFKEKKIIEGQLDLREC</sequence>
<dbReference type="PROSITE" id="PS51186">
    <property type="entry name" value="GNAT"/>
    <property type="match status" value="1"/>
</dbReference>
<evidence type="ECO:0000313" key="2">
    <source>
        <dbReference type="EMBL" id="MBE6511183.1"/>
    </source>
</evidence>
<dbReference type="CDD" id="cd04301">
    <property type="entry name" value="NAT_SF"/>
    <property type="match status" value="1"/>
</dbReference>
<feature type="domain" description="N-acetyltransferase" evidence="1">
    <location>
        <begin position="1"/>
        <end position="151"/>
    </location>
</feature>
<dbReference type="Gene3D" id="3.40.630.30">
    <property type="match status" value="1"/>
</dbReference>
<gene>
    <name evidence="2" type="ORF">E7Z74_08000</name>
</gene>
<proteinExistence type="predicted"/>
<dbReference type="InterPro" id="IPR016181">
    <property type="entry name" value="Acyl_CoA_acyltransferase"/>
</dbReference>
<evidence type="ECO:0000313" key="3">
    <source>
        <dbReference type="Proteomes" id="UP000713479"/>
    </source>
</evidence>
<dbReference type="SUPFAM" id="SSF55729">
    <property type="entry name" value="Acyl-CoA N-acyltransferases (Nat)"/>
    <property type="match status" value="1"/>
</dbReference>
<dbReference type="AlphaFoldDB" id="A0A8T3VJ76"/>
<comment type="caution">
    <text evidence="2">The sequence shown here is derived from an EMBL/GenBank/DDBJ whole genome shotgun (WGS) entry which is preliminary data.</text>
</comment>
<evidence type="ECO:0000259" key="1">
    <source>
        <dbReference type="PROSITE" id="PS51186"/>
    </source>
</evidence>
<dbReference type="GO" id="GO:0016747">
    <property type="term" value="F:acyltransferase activity, transferring groups other than amino-acyl groups"/>
    <property type="evidence" value="ECO:0007669"/>
    <property type="project" value="InterPro"/>
</dbReference>
<organism evidence="2 3">
    <name type="scientific">Methanobrevibacter millerae</name>
    <dbReference type="NCBI Taxonomy" id="230361"/>
    <lineage>
        <taxon>Archaea</taxon>
        <taxon>Methanobacteriati</taxon>
        <taxon>Methanobacteriota</taxon>
        <taxon>Methanomada group</taxon>
        <taxon>Methanobacteria</taxon>
        <taxon>Methanobacteriales</taxon>
        <taxon>Methanobacteriaceae</taxon>
        <taxon>Methanobrevibacter</taxon>
    </lineage>
</organism>
<accession>A0A8T3VJ76</accession>
<dbReference type="Proteomes" id="UP000713479">
    <property type="component" value="Unassembled WGS sequence"/>
</dbReference>
<dbReference type="EMBL" id="SUTF01000010">
    <property type="protein sequence ID" value="MBE6511183.1"/>
    <property type="molecule type" value="Genomic_DNA"/>
</dbReference>